<feature type="compositionally biased region" description="Polar residues" evidence="1">
    <location>
        <begin position="515"/>
        <end position="529"/>
    </location>
</feature>
<feature type="compositionally biased region" description="Basic and acidic residues" evidence="1">
    <location>
        <begin position="108"/>
        <end position="140"/>
    </location>
</feature>
<feature type="compositionally biased region" description="Basic and acidic residues" evidence="1">
    <location>
        <begin position="495"/>
        <end position="508"/>
    </location>
</feature>
<dbReference type="Proteomes" id="UP000499080">
    <property type="component" value="Unassembled WGS sequence"/>
</dbReference>
<gene>
    <name evidence="2" type="ORF">AVEN_161944_1</name>
</gene>
<accession>A0A4Y2HXI8</accession>
<comment type="caution">
    <text evidence="2">The sequence shown here is derived from an EMBL/GenBank/DDBJ whole genome shotgun (WGS) entry which is preliminary data.</text>
</comment>
<feature type="region of interest" description="Disordered" evidence="1">
    <location>
        <begin position="1"/>
        <end position="322"/>
    </location>
</feature>
<reference evidence="2 3" key="1">
    <citation type="journal article" date="2019" name="Sci. Rep.">
        <title>Orb-weaving spider Araneus ventricosus genome elucidates the spidroin gene catalogue.</title>
        <authorList>
            <person name="Kono N."/>
            <person name="Nakamura H."/>
            <person name="Ohtoshi R."/>
            <person name="Moran D.A.P."/>
            <person name="Shinohara A."/>
            <person name="Yoshida Y."/>
            <person name="Fujiwara M."/>
            <person name="Mori M."/>
            <person name="Tomita M."/>
            <person name="Arakawa K."/>
        </authorList>
    </citation>
    <scope>NUCLEOTIDE SEQUENCE [LARGE SCALE GENOMIC DNA]</scope>
</reference>
<proteinExistence type="predicted"/>
<feature type="compositionally biased region" description="Basic and acidic residues" evidence="1">
    <location>
        <begin position="153"/>
        <end position="168"/>
    </location>
</feature>
<name>A0A4Y2HXI8_ARAVE</name>
<organism evidence="2 3">
    <name type="scientific">Araneus ventricosus</name>
    <name type="common">Orbweaver spider</name>
    <name type="synonym">Epeira ventricosa</name>
    <dbReference type="NCBI Taxonomy" id="182803"/>
    <lineage>
        <taxon>Eukaryota</taxon>
        <taxon>Metazoa</taxon>
        <taxon>Ecdysozoa</taxon>
        <taxon>Arthropoda</taxon>
        <taxon>Chelicerata</taxon>
        <taxon>Arachnida</taxon>
        <taxon>Araneae</taxon>
        <taxon>Araneomorphae</taxon>
        <taxon>Entelegynae</taxon>
        <taxon>Araneoidea</taxon>
        <taxon>Araneidae</taxon>
        <taxon>Araneus</taxon>
    </lineage>
</organism>
<evidence type="ECO:0000313" key="2">
    <source>
        <dbReference type="EMBL" id="GBM70100.1"/>
    </source>
</evidence>
<keyword evidence="3" id="KW-1185">Reference proteome</keyword>
<dbReference type="EMBL" id="BGPR01183546">
    <property type="protein sequence ID" value="GBM70100.1"/>
    <property type="molecule type" value="Genomic_DNA"/>
</dbReference>
<feature type="region of interest" description="Disordered" evidence="1">
    <location>
        <begin position="440"/>
        <end position="639"/>
    </location>
</feature>
<feature type="compositionally biased region" description="Polar residues" evidence="1">
    <location>
        <begin position="1"/>
        <end position="20"/>
    </location>
</feature>
<feature type="compositionally biased region" description="Basic and acidic residues" evidence="1">
    <location>
        <begin position="33"/>
        <end position="99"/>
    </location>
</feature>
<feature type="compositionally biased region" description="Basic and acidic residues" evidence="1">
    <location>
        <begin position="440"/>
        <end position="487"/>
    </location>
</feature>
<evidence type="ECO:0000256" key="1">
    <source>
        <dbReference type="SAM" id="MobiDB-lite"/>
    </source>
</evidence>
<feature type="compositionally biased region" description="Basic and acidic residues" evidence="1">
    <location>
        <begin position="197"/>
        <end position="225"/>
    </location>
</feature>
<feature type="compositionally biased region" description="Basic and acidic residues" evidence="1">
    <location>
        <begin position="534"/>
        <end position="590"/>
    </location>
</feature>
<feature type="compositionally biased region" description="Basic and acidic residues" evidence="1">
    <location>
        <begin position="299"/>
        <end position="319"/>
    </location>
</feature>
<protein>
    <submittedName>
        <fullName evidence="2">Uncharacterized protein</fullName>
    </submittedName>
</protein>
<evidence type="ECO:0000313" key="3">
    <source>
        <dbReference type="Proteomes" id="UP000499080"/>
    </source>
</evidence>
<dbReference type="AlphaFoldDB" id="A0A4Y2HXI8"/>
<feature type="compositionally biased region" description="Basic and acidic residues" evidence="1">
    <location>
        <begin position="260"/>
        <end position="275"/>
    </location>
</feature>
<sequence length="658" mass="73559">MSGESAVSNDTTPKNGTNEQTKVDNLKQTAKNSNERRETIEKRTKEKKKEKSQNAEQERSTEKEKAEKTKENNSSKQINEDNTARRTELDDEKLNDQDPKNVQQKIETSIENKSDDEVRLSKEKRSDGKETAEATQDKTSRNPIKPIDDDTNDVDHSSHTVPDNSKENEMEESSELDNNKESGQNSNEGGQKIETSYVEKNDEVFRPSEGKRRERKESAVRDHENTSCGQIISAEDGSISDDPESVRANSRATDTENDIDERKKLGTKEESTKDLNEDEIGTSNEVKSDGEVESDVEDSSTKEERIDRNKTASVTKDEISSSEIKPIGDYTKFVDPSSQVIQEINLETDTEIDFDERKELGTKEGTAKDLNEGKIKTSEEAKCDGEDASTIEERIYLIDTASATNDKKSGCEIQAIVDYTTYLPPSSRVCRDHSLETEIETDVHKPKEKGTKKESAQILNEGRDKIETTNEMRSDGEVAATKEERSDLMGISWSTKDETSESEIKPIEDDPQYFAPSSQVVAEDSQATDTEIDVDVRKELGTKKENVNDINEGQDKIGTSKEFKCDGEDASTKEEGSDRNETASVTKDEITSSEVNPFENDTKYVAPSSREFASFKEEGRNGSTEANQDGTLSSDKNRLRMRRNCSILSLTSSSTVCP</sequence>
<feature type="compositionally biased region" description="Polar residues" evidence="1">
    <location>
        <begin position="621"/>
        <end position="634"/>
    </location>
</feature>